<evidence type="ECO:0000313" key="7">
    <source>
        <dbReference type="EMBL" id="DAD30009.1"/>
    </source>
</evidence>
<keyword evidence="2" id="KW-0479">Metal-binding</keyword>
<evidence type="ECO:0000256" key="5">
    <source>
        <dbReference type="ARBA" id="ARBA00023049"/>
    </source>
</evidence>
<feature type="domain" description="26S proteasome regulatory subunit RPN11 C-terminal" evidence="6">
    <location>
        <begin position="9"/>
        <end position="42"/>
    </location>
</feature>
<dbReference type="GO" id="GO:0046872">
    <property type="term" value="F:metal ion binding"/>
    <property type="evidence" value="ECO:0007669"/>
    <property type="project" value="UniProtKB-KW"/>
</dbReference>
<reference evidence="7 8" key="1">
    <citation type="journal article" date="2020" name="Mol. Biol. Evol.">
        <title>Distinct Expression and Methylation Patterns for Genes with Different Fates following a Single Whole-Genome Duplication in Flowering Plants.</title>
        <authorList>
            <person name="Shi T."/>
            <person name="Rahmani R.S."/>
            <person name="Gugger P.F."/>
            <person name="Wang M."/>
            <person name="Li H."/>
            <person name="Zhang Y."/>
            <person name="Li Z."/>
            <person name="Wang Q."/>
            <person name="Van de Peer Y."/>
            <person name="Marchal K."/>
            <person name="Chen J."/>
        </authorList>
    </citation>
    <scope>NUCLEOTIDE SEQUENCE [LARGE SCALE GENOMIC DNA]</scope>
    <source>
        <tissue evidence="7">Leaf</tissue>
    </source>
</reference>
<name>A0A822YFK1_NELNU</name>
<dbReference type="GO" id="GO:0008237">
    <property type="term" value="F:metallopeptidase activity"/>
    <property type="evidence" value="ECO:0007669"/>
    <property type="project" value="UniProtKB-KW"/>
</dbReference>
<proteinExistence type="predicted"/>
<organism evidence="7 8">
    <name type="scientific">Nelumbo nucifera</name>
    <name type="common">Sacred lotus</name>
    <dbReference type="NCBI Taxonomy" id="4432"/>
    <lineage>
        <taxon>Eukaryota</taxon>
        <taxon>Viridiplantae</taxon>
        <taxon>Streptophyta</taxon>
        <taxon>Embryophyta</taxon>
        <taxon>Tracheophyta</taxon>
        <taxon>Spermatophyta</taxon>
        <taxon>Magnoliopsida</taxon>
        <taxon>Proteales</taxon>
        <taxon>Nelumbonaceae</taxon>
        <taxon>Nelumbo</taxon>
    </lineage>
</organism>
<protein>
    <recommendedName>
        <fullName evidence="6">26S proteasome regulatory subunit RPN11 C-terminal domain-containing protein</fullName>
    </recommendedName>
</protein>
<evidence type="ECO:0000256" key="4">
    <source>
        <dbReference type="ARBA" id="ARBA00022833"/>
    </source>
</evidence>
<gene>
    <name evidence="7" type="ORF">HUJ06_031477</name>
</gene>
<dbReference type="Proteomes" id="UP000607653">
    <property type="component" value="Unassembled WGS sequence"/>
</dbReference>
<dbReference type="GO" id="GO:0006508">
    <property type="term" value="P:proteolysis"/>
    <property type="evidence" value="ECO:0007669"/>
    <property type="project" value="UniProtKB-KW"/>
</dbReference>
<keyword evidence="3" id="KW-0378">Hydrolase</keyword>
<evidence type="ECO:0000256" key="3">
    <source>
        <dbReference type="ARBA" id="ARBA00022801"/>
    </source>
</evidence>
<accession>A0A822YFK1</accession>
<keyword evidence="8" id="KW-1185">Reference proteome</keyword>
<dbReference type="EMBL" id="DUZY01000002">
    <property type="protein sequence ID" value="DAD30009.1"/>
    <property type="molecule type" value="Genomic_DNA"/>
</dbReference>
<comment type="caution">
    <text evidence="7">The sequence shown here is derived from an EMBL/GenBank/DDBJ whole genome shotgun (WGS) entry which is preliminary data.</text>
</comment>
<keyword evidence="5" id="KW-0482">Metalloprotease</keyword>
<evidence type="ECO:0000313" key="8">
    <source>
        <dbReference type="Proteomes" id="UP000607653"/>
    </source>
</evidence>
<sequence>MSCNQRRYLLVANVGREDAKKHLEEHVSNLMSSNVIQTITMLNNCTS</sequence>
<dbReference type="AlphaFoldDB" id="A0A822YFK1"/>
<evidence type="ECO:0000256" key="2">
    <source>
        <dbReference type="ARBA" id="ARBA00022723"/>
    </source>
</evidence>
<keyword evidence="1" id="KW-0645">Protease</keyword>
<dbReference type="Pfam" id="PF23594">
    <property type="entry name" value="RPN11_C"/>
    <property type="match status" value="1"/>
</dbReference>
<evidence type="ECO:0000256" key="1">
    <source>
        <dbReference type="ARBA" id="ARBA00022670"/>
    </source>
</evidence>
<evidence type="ECO:0000259" key="6">
    <source>
        <dbReference type="Pfam" id="PF23594"/>
    </source>
</evidence>
<keyword evidence="4" id="KW-0862">Zinc</keyword>
<dbReference type="InterPro" id="IPR056263">
    <property type="entry name" value="RPN11_C"/>
</dbReference>